<dbReference type="Proteomes" id="UP000279760">
    <property type="component" value="Chromosome 1"/>
</dbReference>
<keyword evidence="1" id="KW-0812">Transmembrane</keyword>
<dbReference type="EMBL" id="CP033577">
    <property type="protein sequence ID" value="AYV20662.1"/>
    <property type="molecule type" value="Genomic_DNA"/>
</dbReference>
<organism evidence="2 3">
    <name type="scientific">Vibrio mediterranei</name>
    <dbReference type="NCBI Taxonomy" id="689"/>
    <lineage>
        <taxon>Bacteria</taxon>
        <taxon>Pseudomonadati</taxon>
        <taxon>Pseudomonadota</taxon>
        <taxon>Gammaproteobacteria</taxon>
        <taxon>Vibrionales</taxon>
        <taxon>Vibrionaceae</taxon>
        <taxon>Vibrio</taxon>
    </lineage>
</organism>
<feature type="transmembrane region" description="Helical" evidence="1">
    <location>
        <begin position="74"/>
        <end position="93"/>
    </location>
</feature>
<gene>
    <name evidence="2" type="ORF">ECB94_04770</name>
</gene>
<evidence type="ECO:0000313" key="3">
    <source>
        <dbReference type="Proteomes" id="UP000279760"/>
    </source>
</evidence>
<accession>A0A3G4VAQ6</accession>
<proteinExistence type="predicted"/>
<protein>
    <submittedName>
        <fullName evidence="2">Uncharacterized protein</fullName>
    </submittedName>
</protein>
<evidence type="ECO:0000256" key="1">
    <source>
        <dbReference type="SAM" id="Phobius"/>
    </source>
</evidence>
<reference evidence="2 3" key="1">
    <citation type="submission" date="2018-11" db="EMBL/GenBank/DDBJ databases">
        <title>Complete Genome Sequence of Vbrio mediterranei 117-T6: a Potential Pathogen Bacteria Isolated from the Conchocelis of Pyropia.</title>
        <authorList>
            <person name="Liu Q."/>
        </authorList>
    </citation>
    <scope>NUCLEOTIDE SEQUENCE [LARGE SCALE GENOMIC DNA]</scope>
    <source>
        <strain evidence="2 3">117-T6</strain>
    </source>
</reference>
<dbReference type="AlphaFoldDB" id="A0A3G4VAQ6"/>
<evidence type="ECO:0000313" key="2">
    <source>
        <dbReference type="EMBL" id="AYV20662.1"/>
    </source>
</evidence>
<keyword evidence="1" id="KW-0472">Membrane</keyword>
<name>A0A3G4VAQ6_9VIBR</name>
<dbReference type="RefSeq" id="WP_124940124.1">
    <property type="nucleotide sequence ID" value="NZ_CP033577.1"/>
</dbReference>
<sequence length="124" mass="14061">MKRLIELFPLIATLLSILLLGGIVNAMEVDLPQYQATVITPDRTPDLANDNQLLRSSTFRVPIPKAQPASKEVLPWQLVVAAFACLITTCWGARYTPRSYLFSDSRRLAGWQDSNLQYRFIHSR</sequence>
<keyword evidence="1" id="KW-1133">Transmembrane helix</keyword>